<proteinExistence type="predicted"/>
<organism evidence="2 3">
    <name type="scientific">Cyprinus carpio carpio</name>
    <dbReference type="NCBI Taxonomy" id="630221"/>
    <lineage>
        <taxon>Eukaryota</taxon>
        <taxon>Metazoa</taxon>
        <taxon>Chordata</taxon>
        <taxon>Craniata</taxon>
        <taxon>Vertebrata</taxon>
        <taxon>Euteleostomi</taxon>
        <taxon>Actinopterygii</taxon>
        <taxon>Neopterygii</taxon>
        <taxon>Teleostei</taxon>
        <taxon>Ostariophysi</taxon>
        <taxon>Cypriniformes</taxon>
        <taxon>Cyprinidae</taxon>
        <taxon>Cyprininae</taxon>
        <taxon>Cyprinus</taxon>
    </lineage>
</organism>
<feature type="region of interest" description="Disordered" evidence="1">
    <location>
        <begin position="74"/>
        <end position="172"/>
    </location>
</feature>
<evidence type="ECO:0000256" key="1">
    <source>
        <dbReference type="SAM" id="MobiDB-lite"/>
    </source>
</evidence>
<reference evidence="2" key="2">
    <citation type="submission" date="2025-09" db="UniProtKB">
        <authorList>
            <consortium name="Ensembl"/>
        </authorList>
    </citation>
    <scope>IDENTIFICATION</scope>
</reference>
<dbReference type="PANTHER" id="PTHR15857:SF0">
    <property type="entry name" value="COMM DOMAIN-CONTAINING PROTEIN 2"/>
    <property type="match status" value="1"/>
</dbReference>
<feature type="compositionally biased region" description="Basic and acidic residues" evidence="1">
    <location>
        <begin position="131"/>
        <end position="142"/>
    </location>
</feature>
<evidence type="ECO:0000313" key="2">
    <source>
        <dbReference type="Ensembl" id="ENSCCRP00000141055.1"/>
    </source>
</evidence>
<evidence type="ECO:0000313" key="3">
    <source>
        <dbReference type="Proteomes" id="UP001108240"/>
    </source>
</evidence>
<keyword evidence="3" id="KW-1185">Reference proteome</keyword>
<dbReference type="AlphaFoldDB" id="A0A9J8AIE5"/>
<dbReference type="Ensembl" id="ENSCCRT00000127043.1">
    <property type="protein sequence ID" value="ENSCCRP00000141055.1"/>
    <property type="gene ID" value="ENSCCRG00000056516.1"/>
</dbReference>
<dbReference type="InterPro" id="IPR037354">
    <property type="entry name" value="Commd2"/>
</dbReference>
<dbReference type="GeneTree" id="ENSGT00990000210423"/>
<accession>A0A9J8AIE5</accession>
<dbReference type="Proteomes" id="UP001108240">
    <property type="component" value="Unplaced"/>
</dbReference>
<name>A0A9J8AIE5_CYPCA</name>
<reference evidence="2" key="1">
    <citation type="submission" date="2025-08" db="UniProtKB">
        <authorList>
            <consortium name="Ensembl"/>
        </authorList>
    </citation>
    <scope>IDENTIFICATION</scope>
</reference>
<protein>
    <submittedName>
        <fullName evidence="2">Uncharacterized protein</fullName>
    </submittedName>
</protein>
<dbReference type="PANTHER" id="PTHR15857">
    <property type="entry name" value="COMM DOMAIN CONTAINING PROTEIN 2"/>
    <property type="match status" value="1"/>
</dbReference>
<sequence length="204" mass="21619">MLLVLSEEHKEHLGFLSEVDPAVVGEFGRIAVEFLKKGSNPKIYEGAAHLGGGFPGLCAGAGILRGAQSTSAPAVFGEQEGDPTDSRQTRPQPPALPQPGVEARCAVGEPGAPAPGEAHRDAEAPPGGRCEAQRPRPADRPRHAAASHSRAGASARRAQEQPLPPHPPQHQIEPRLDCKHSCSSETSQCRFHCFICAISINWCL</sequence>
<feature type="compositionally biased region" description="Low complexity" evidence="1">
    <location>
        <begin position="144"/>
        <end position="156"/>
    </location>
</feature>